<dbReference type="GeneID" id="85318039"/>
<feature type="region of interest" description="Disordered" evidence="1">
    <location>
        <begin position="76"/>
        <end position="96"/>
    </location>
</feature>
<evidence type="ECO:0000313" key="3">
    <source>
        <dbReference type="EMBL" id="KAK0709081.1"/>
    </source>
</evidence>
<dbReference type="AlphaFoldDB" id="A0AA40A4L3"/>
<protein>
    <recommendedName>
        <fullName evidence="5">Secreted protein</fullName>
    </recommendedName>
</protein>
<feature type="signal peptide" evidence="2">
    <location>
        <begin position="1"/>
        <end position="26"/>
    </location>
</feature>
<dbReference type="EMBL" id="JAUIRO010000006">
    <property type="protein sequence ID" value="KAK0709081.1"/>
    <property type="molecule type" value="Genomic_DNA"/>
</dbReference>
<evidence type="ECO:0000256" key="2">
    <source>
        <dbReference type="SAM" id="SignalP"/>
    </source>
</evidence>
<name>A0AA40A4L3_9PEZI</name>
<proteinExistence type="predicted"/>
<accession>A0AA40A4L3</accession>
<gene>
    <name evidence="3" type="ORF">B0T26DRAFT_393344</name>
</gene>
<keyword evidence="2" id="KW-0732">Signal</keyword>
<feature type="compositionally biased region" description="Pro residues" evidence="1">
    <location>
        <begin position="79"/>
        <end position="95"/>
    </location>
</feature>
<comment type="caution">
    <text evidence="3">The sequence shown here is derived from an EMBL/GenBank/DDBJ whole genome shotgun (WGS) entry which is preliminary data.</text>
</comment>
<evidence type="ECO:0000256" key="1">
    <source>
        <dbReference type="SAM" id="MobiDB-lite"/>
    </source>
</evidence>
<reference evidence="3" key="1">
    <citation type="submission" date="2023-06" db="EMBL/GenBank/DDBJ databases">
        <title>Genome-scale phylogeny and comparative genomics of the fungal order Sordariales.</title>
        <authorList>
            <consortium name="Lawrence Berkeley National Laboratory"/>
            <person name="Hensen N."/>
            <person name="Bonometti L."/>
            <person name="Westerberg I."/>
            <person name="Brannstrom I.O."/>
            <person name="Guillou S."/>
            <person name="Cros-Aarteil S."/>
            <person name="Calhoun S."/>
            <person name="Haridas S."/>
            <person name="Kuo A."/>
            <person name="Mondo S."/>
            <person name="Pangilinan J."/>
            <person name="Riley R."/>
            <person name="LaButti K."/>
            <person name="Andreopoulos B."/>
            <person name="Lipzen A."/>
            <person name="Chen C."/>
            <person name="Yanf M."/>
            <person name="Daum C."/>
            <person name="Ng V."/>
            <person name="Clum A."/>
            <person name="Steindorff A."/>
            <person name="Ohm R."/>
            <person name="Martin F."/>
            <person name="Silar P."/>
            <person name="Natvig D."/>
            <person name="Lalanne C."/>
            <person name="Gautier V."/>
            <person name="Ament-velasquez S.L."/>
            <person name="Kruys A."/>
            <person name="Hutchinson M.I."/>
            <person name="Powell A.J."/>
            <person name="Barry K."/>
            <person name="Miller A.N."/>
            <person name="Grigoriev I.V."/>
            <person name="Debuchy R."/>
            <person name="Gladieux P."/>
            <person name="Thoren M.H."/>
            <person name="Johannesson H."/>
        </authorList>
    </citation>
    <scope>NUCLEOTIDE SEQUENCE</scope>
    <source>
        <strain evidence="3">SMH2392-1A</strain>
    </source>
</reference>
<dbReference type="Proteomes" id="UP001172101">
    <property type="component" value="Unassembled WGS sequence"/>
</dbReference>
<keyword evidence="4" id="KW-1185">Reference proteome</keyword>
<sequence>MYMCTPCLSTSCLLVLLSVSKSRVQSKEGLAPMCPASRLLRRQQKVPTNHQVLTVFYPLESLHLVHSSHFSHCLRDFHPPPQQHPPSPDSNPRPLPYGVSNVPISNLSLALARTRAPARWQVPGTGTWQSPGHLDLSLGGVSSPELTCLGVPLRFFFSFPGIFFQTSGGPVNQVWSTRSATSAKAFGLREPRGVYPCAGNELELSFLRLRITTTPLRLISPHLIRRFQNPIPPAVRHLWPVLFAAGSQSGTNPLKPTPPCQRRNCIPGLLTASSTDACSGPVFVISRARGRVRRQWHASL</sequence>
<evidence type="ECO:0008006" key="5">
    <source>
        <dbReference type="Google" id="ProtNLM"/>
    </source>
</evidence>
<organism evidence="3 4">
    <name type="scientific">Lasiosphaeria miniovina</name>
    <dbReference type="NCBI Taxonomy" id="1954250"/>
    <lineage>
        <taxon>Eukaryota</taxon>
        <taxon>Fungi</taxon>
        <taxon>Dikarya</taxon>
        <taxon>Ascomycota</taxon>
        <taxon>Pezizomycotina</taxon>
        <taxon>Sordariomycetes</taxon>
        <taxon>Sordariomycetidae</taxon>
        <taxon>Sordariales</taxon>
        <taxon>Lasiosphaeriaceae</taxon>
        <taxon>Lasiosphaeria</taxon>
    </lineage>
</organism>
<evidence type="ECO:0000313" key="4">
    <source>
        <dbReference type="Proteomes" id="UP001172101"/>
    </source>
</evidence>
<dbReference type="RefSeq" id="XP_060292385.1">
    <property type="nucleotide sequence ID" value="XM_060434769.1"/>
</dbReference>
<feature type="chain" id="PRO_5041431887" description="Secreted protein" evidence="2">
    <location>
        <begin position="27"/>
        <end position="300"/>
    </location>
</feature>